<proteinExistence type="predicted"/>
<dbReference type="AlphaFoldDB" id="A0A6H9WS82"/>
<keyword evidence="3" id="KW-1185">Reference proteome</keyword>
<reference evidence="2 3" key="1">
    <citation type="submission" date="2019-09" db="EMBL/GenBank/DDBJ databases">
        <title>Phylogeny of genus Pseudoclavibacter and closely related genus.</title>
        <authorList>
            <person name="Li Y."/>
        </authorList>
    </citation>
    <scope>NUCLEOTIDE SEQUENCE [LARGE SCALE GENOMIC DNA]</scope>
    <source>
        <strain evidence="2 3">EGI 60007</strain>
    </source>
</reference>
<sequence>MAQLYLELAALATAAVPGLDVVEGTEYSTGSYGDFDAAILKAGDGQLLIARRPRSRAAARQQIADARALAAMSPGVRSRLPFAVPSVVGGLTDGDTNLSVYEFVLGEKADRVPLEPSTMLVAEIGRSIAAIHDLPRVFVEESGLPVLTSDEVRASARSLVARATKTGRLPVAVQRRWEDAVADSTLWQFQPRVIHGSLSLGALLTNGLSIVGVLEWSDLRVGDPARDLHWLQDLDPHVARGILDHYAEAIGGPDRQLRRRAALHAELEIARWLLHGVDANDDAIIADAEATLAALVDRVHHEEAEPLVHETLPILDLAEVQALLRDAGRDDLVTGQSPGASHAGGTDDRDDRRPPAGATARVQTGLVHGETGTSVHPDDNAADDLDHAHDDDLSDDTPPGDFLRDGARSETGEILGLDVRERGAGEG</sequence>
<feature type="region of interest" description="Disordered" evidence="1">
    <location>
        <begin position="330"/>
        <end position="427"/>
    </location>
</feature>
<evidence type="ECO:0000313" key="2">
    <source>
        <dbReference type="EMBL" id="KAB1649787.1"/>
    </source>
</evidence>
<dbReference type="InterPro" id="IPR011009">
    <property type="entry name" value="Kinase-like_dom_sf"/>
</dbReference>
<feature type="compositionally biased region" description="Basic and acidic residues" evidence="1">
    <location>
        <begin position="418"/>
        <end position="427"/>
    </location>
</feature>
<feature type="compositionally biased region" description="Basic and acidic residues" evidence="1">
    <location>
        <begin position="345"/>
        <end position="354"/>
    </location>
</feature>
<protein>
    <submittedName>
        <fullName evidence="2">Macrolide 2'-phosphotransferase</fullName>
    </submittedName>
</protein>
<dbReference type="OrthoDB" id="3239865at2"/>
<dbReference type="EMBL" id="WBJY01000001">
    <property type="protein sequence ID" value="KAB1649787.1"/>
    <property type="molecule type" value="Genomic_DNA"/>
</dbReference>
<accession>A0A6H9WS82</accession>
<organism evidence="2 3">
    <name type="scientific">Pseudoclavibacter endophyticus</name>
    <dbReference type="NCBI Taxonomy" id="1778590"/>
    <lineage>
        <taxon>Bacteria</taxon>
        <taxon>Bacillati</taxon>
        <taxon>Actinomycetota</taxon>
        <taxon>Actinomycetes</taxon>
        <taxon>Micrococcales</taxon>
        <taxon>Microbacteriaceae</taxon>
        <taxon>Pseudoclavibacter</taxon>
    </lineage>
</organism>
<dbReference type="Gene3D" id="3.90.1200.10">
    <property type="match status" value="1"/>
</dbReference>
<feature type="compositionally biased region" description="Basic and acidic residues" evidence="1">
    <location>
        <begin position="402"/>
        <end position="411"/>
    </location>
</feature>
<evidence type="ECO:0000313" key="3">
    <source>
        <dbReference type="Proteomes" id="UP000431744"/>
    </source>
</evidence>
<dbReference type="SUPFAM" id="SSF56112">
    <property type="entry name" value="Protein kinase-like (PK-like)"/>
    <property type="match status" value="1"/>
</dbReference>
<feature type="compositionally biased region" description="Basic and acidic residues" evidence="1">
    <location>
        <begin position="376"/>
        <end position="391"/>
    </location>
</feature>
<evidence type="ECO:0000256" key="1">
    <source>
        <dbReference type="SAM" id="MobiDB-lite"/>
    </source>
</evidence>
<name>A0A6H9WS82_9MICO</name>
<dbReference type="GO" id="GO:0016740">
    <property type="term" value="F:transferase activity"/>
    <property type="evidence" value="ECO:0007669"/>
    <property type="project" value="UniProtKB-KW"/>
</dbReference>
<keyword evidence="2" id="KW-0808">Transferase</keyword>
<gene>
    <name evidence="2" type="ORF">F8O04_06025</name>
</gene>
<dbReference type="RefSeq" id="WP_158028372.1">
    <property type="nucleotide sequence ID" value="NZ_BMHG01000001.1"/>
</dbReference>
<dbReference type="Proteomes" id="UP000431744">
    <property type="component" value="Unassembled WGS sequence"/>
</dbReference>
<comment type="caution">
    <text evidence="2">The sequence shown here is derived from an EMBL/GenBank/DDBJ whole genome shotgun (WGS) entry which is preliminary data.</text>
</comment>